<sequence>MRKNSSLSHEIGSSLGDLSGPFSVYIHIPFCLRKCPYCSFFSVPATPGESEKYLDLLKKEILFYRAFLGEKSEASTLYFGGGTPTMLSPGQWEDLLSFLEENIPVSPCAEITVEANPESFSERHAAVWKKRRVSRVSIGVQSFSDGDLLWLGRPHDASKACEAVRTAVLGGFSVSADLMFGLRDQTLRSWAGSVKTALGLGVDHISLYQLSIDEGCRWNSSPPSGRTDGYPFYRWSQWYLPRKGFSQYEIASFSLPGRHSRHNTAYWRRDPVLGLGAGAWGFLGEKRYRNEGSLEGYASSVRAFGGSVAGMESVSGEKAAREAAVLLLRTQWGIPFDAFSHKYGQAILDSIQDTLRREAPADCFSESPGSLSLTPKGMRVANALWSLIV</sequence>
<keyword evidence="7 9" id="KW-0411">Iron-sulfur</keyword>
<keyword evidence="3 9" id="KW-0349">Heme</keyword>
<accession>A0A4R8MDE6</accession>
<dbReference type="InterPro" id="IPR004559">
    <property type="entry name" value="HemW-like"/>
</dbReference>
<evidence type="ECO:0000313" key="11">
    <source>
        <dbReference type="EMBL" id="TDY61826.1"/>
    </source>
</evidence>
<evidence type="ECO:0000313" key="12">
    <source>
        <dbReference type="Proteomes" id="UP000295066"/>
    </source>
</evidence>
<feature type="domain" description="Radical SAM core" evidence="10">
    <location>
        <begin position="16"/>
        <end position="249"/>
    </location>
</feature>
<dbReference type="InterPro" id="IPR013785">
    <property type="entry name" value="Aldolase_TIM"/>
</dbReference>
<protein>
    <recommendedName>
        <fullName evidence="2 9">Heme chaperone HemW</fullName>
    </recommendedName>
</protein>
<comment type="caution">
    <text evidence="11">The sequence shown here is derived from an EMBL/GenBank/DDBJ whole genome shotgun (WGS) entry which is preliminary data.</text>
</comment>
<keyword evidence="8 9" id="KW-0143">Chaperone</keyword>
<dbReference type="EMBL" id="SORI01000004">
    <property type="protein sequence ID" value="TDY61826.1"/>
    <property type="molecule type" value="Genomic_DNA"/>
</dbReference>
<comment type="similarity">
    <text evidence="1">Belongs to the anaerobic coproporphyrinogen-III oxidase family. HemW subfamily.</text>
</comment>
<reference evidence="11 12" key="1">
    <citation type="submission" date="2019-03" db="EMBL/GenBank/DDBJ databases">
        <title>Genomic Encyclopedia of Type Strains, Phase IV (KMG-IV): sequencing the most valuable type-strain genomes for metagenomic binning, comparative biology and taxonomic classification.</title>
        <authorList>
            <person name="Goeker M."/>
        </authorList>
    </citation>
    <scope>NUCLEOTIDE SEQUENCE [LARGE SCALE GENOMIC DNA]</scope>
    <source>
        <strain evidence="11 12">DSM 25964</strain>
    </source>
</reference>
<dbReference type="PANTHER" id="PTHR13932:SF5">
    <property type="entry name" value="RADICAL S-ADENOSYL METHIONINE DOMAIN-CONTAINING PROTEIN 1, MITOCHONDRIAL"/>
    <property type="match status" value="1"/>
</dbReference>
<evidence type="ECO:0000256" key="4">
    <source>
        <dbReference type="ARBA" id="ARBA00022691"/>
    </source>
</evidence>
<dbReference type="CDD" id="cd01335">
    <property type="entry name" value="Radical_SAM"/>
    <property type="match status" value="1"/>
</dbReference>
<name>A0A4R8MDE6_9BACT</name>
<dbReference type="NCBIfam" id="TIGR00539">
    <property type="entry name" value="hemN_rel"/>
    <property type="match status" value="1"/>
</dbReference>
<dbReference type="OrthoDB" id="9808022at2"/>
<dbReference type="GO" id="GO:0005737">
    <property type="term" value="C:cytoplasm"/>
    <property type="evidence" value="ECO:0007669"/>
    <property type="project" value="UniProtKB-SubCell"/>
</dbReference>
<organism evidence="11 12">
    <name type="scientific">Aminivibrio pyruvatiphilus</name>
    <dbReference type="NCBI Taxonomy" id="1005740"/>
    <lineage>
        <taxon>Bacteria</taxon>
        <taxon>Thermotogati</taxon>
        <taxon>Synergistota</taxon>
        <taxon>Synergistia</taxon>
        <taxon>Synergistales</taxon>
        <taxon>Aminobacteriaceae</taxon>
        <taxon>Aminivibrio</taxon>
    </lineage>
</organism>
<dbReference type="SUPFAM" id="SSF102114">
    <property type="entry name" value="Radical SAM enzymes"/>
    <property type="match status" value="1"/>
</dbReference>
<evidence type="ECO:0000256" key="5">
    <source>
        <dbReference type="ARBA" id="ARBA00022723"/>
    </source>
</evidence>
<dbReference type="InterPro" id="IPR007197">
    <property type="entry name" value="rSAM"/>
</dbReference>
<gene>
    <name evidence="11" type="ORF">C8D99_10466</name>
</gene>
<dbReference type="InterPro" id="IPR034505">
    <property type="entry name" value="Coproporphyrinogen-III_oxidase"/>
</dbReference>
<dbReference type="AlphaFoldDB" id="A0A4R8MDE6"/>
<dbReference type="Pfam" id="PF06969">
    <property type="entry name" value="HemN_C"/>
    <property type="match status" value="1"/>
</dbReference>
<evidence type="ECO:0000256" key="8">
    <source>
        <dbReference type="ARBA" id="ARBA00023186"/>
    </source>
</evidence>
<evidence type="ECO:0000256" key="3">
    <source>
        <dbReference type="ARBA" id="ARBA00022617"/>
    </source>
</evidence>
<evidence type="ECO:0000256" key="1">
    <source>
        <dbReference type="ARBA" id="ARBA00006100"/>
    </source>
</evidence>
<dbReference type="InterPro" id="IPR058240">
    <property type="entry name" value="rSAM_sf"/>
</dbReference>
<evidence type="ECO:0000256" key="6">
    <source>
        <dbReference type="ARBA" id="ARBA00023004"/>
    </source>
</evidence>
<dbReference type="SFLD" id="SFLDS00029">
    <property type="entry name" value="Radical_SAM"/>
    <property type="match status" value="1"/>
</dbReference>
<dbReference type="Proteomes" id="UP000295066">
    <property type="component" value="Unassembled WGS sequence"/>
</dbReference>
<dbReference type="GO" id="GO:0046872">
    <property type="term" value="F:metal ion binding"/>
    <property type="evidence" value="ECO:0007669"/>
    <property type="project" value="UniProtKB-UniRule"/>
</dbReference>
<comment type="function">
    <text evidence="9">Probably acts as a heme chaperone, transferring heme to an unknown acceptor. Binds one molecule of heme per monomer, possibly covalently. Binds 1 [4Fe-4S] cluster. The cluster is coordinated with 3 cysteines and an exchangeable S-adenosyl-L-methionine.</text>
</comment>
<keyword evidence="4 9" id="KW-0949">S-adenosyl-L-methionine</keyword>
<evidence type="ECO:0000256" key="9">
    <source>
        <dbReference type="RuleBase" id="RU364116"/>
    </source>
</evidence>
<dbReference type="Pfam" id="PF04055">
    <property type="entry name" value="Radical_SAM"/>
    <property type="match status" value="1"/>
</dbReference>
<comment type="subcellular location">
    <subcellularLocation>
        <location evidence="9">Cytoplasm</location>
    </subcellularLocation>
</comment>
<proteinExistence type="inferred from homology"/>
<keyword evidence="12" id="KW-1185">Reference proteome</keyword>
<keyword evidence="9" id="KW-0963">Cytoplasm</keyword>
<dbReference type="Gene3D" id="3.20.20.70">
    <property type="entry name" value="Aldolase class I"/>
    <property type="match status" value="1"/>
</dbReference>
<keyword evidence="6 9" id="KW-0408">Iron</keyword>
<dbReference type="GO" id="GO:0051539">
    <property type="term" value="F:4 iron, 4 sulfur cluster binding"/>
    <property type="evidence" value="ECO:0007669"/>
    <property type="project" value="UniProtKB-UniRule"/>
</dbReference>
<dbReference type="PROSITE" id="PS51918">
    <property type="entry name" value="RADICAL_SAM"/>
    <property type="match status" value="1"/>
</dbReference>
<dbReference type="GO" id="GO:0006779">
    <property type="term" value="P:porphyrin-containing compound biosynthetic process"/>
    <property type="evidence" value="ECO:0007669"/>
    <property type="project" value="InterPro"/>
</dbReference>
<dbReference type="InterPro" id="IPR006638">
    <property type="entry name" value="Elp3/MiaA/NifB-like_rSAM"/>
</dbReference>
<keyword evidence="5 9" id="KW-0479">Metal-binding</keyword>
<dbReference type="RefSeq" id="WP_133956839.1">
    <property type="nucleotide sequence ID" value="NZ_SORI01000004.1"/>
</dbReference>
<evidence type="ECO:0000256" key="7">
    <source>
        <dbReference type="ARBA" id="ARBA00023014"/>
    </source>
</evidence>
<dbReference type="SFLD" id="SFLDF00562">
    <property type="entry name" value="HemN-like__clustered_with_heat"/>
    <property type="match status" value="1"/>
</dbReference>
<evidence type="ECO:0000256" key="2">
    <source>
        <dbReference type="ARBA" id="ARBA00017228"/>
    </source>
</evidence>
<dbReference type="SFLD" id="SFLDG01065">
    <property type="entry name" value="anaerobic_coproporphyrinogen-I"/>
    <property type="match status" value="1"/>
</dbReference>
<dbReference type="PANTHER" id="PTHR13932">
    <property type="entry name" value="COPROPORPHYRINIGEN III OXIDASE"/>
    <property type="match status" value="1"/>
</dbReference>
<dbReference type="GO" id="GO:0004109">
    <property type="term" value="F:coproporphyrinogen oxidase activity"/>
    <property type="evidence" value="ECO:0007669"/>
    <property type="project" value="InterPro"/>
</dbReference>
<dbReference type="InterPro" id="IPR010723">
    <property type="entry name" value="HemN_C"/>
</dbReference>
<evidence type="ECO:0000259" key="10">
    <source>
        <dbReference type="PROSITE" id="PS51918"/>
    </source>
</evidence>
<keyword evidence="9" id="KW-0004">4Fe-4S</keyword>
<dbReference type="SMART" id="SM00729">
    <property type="entry name" value="Elp3"/>
    <property type="match status" value="1"/>
</dbReference>